<keyword evidence="6" id="KW-1185">Reference proteome</keyword>
<sequence length="803" mass="87673">MASANILVVLLLASAELTVALRRPEVRGLVRASRNASDLRRLQSCGSATFVAISTSECPSDSDLGNCYDSVACGELCEGDDECGTDGNLDNCASYDVYRRDCPTTAASFVYVSQSMYYDDARAYCRANYYDFASIHSSSENAAVDALCPGNCWIGGSDAAQEGTWTWSDGTAWDYENWYPGEPNNSGNEDYAEMWSDGTWNDTPNSYKTFVCSSSSGSTSGDATTGWTASDSNIHSAVYDWIYSRSSAESTYGHISTWDTSQVTDMAYLFCGYALSYCGSSYTTYKYNARYFNDDISTWDTSRVTRMYNMFMNAQDFNQDLSGWNIRAVTGDLGYLFYQTYDLDQYLGWCFEYDVSISYAFYYTGCSYSSCGVTQMSVCPTPAPTREPTRQPTQPNWGFQSGWCSSDLDEYVGDASSVQDCWEKCEEIHGFDLVAVDLDLEGQCYCQDECQCLDLGHGMGYYVATRDNVIAELPGMCGGCSDVCTEKMYKGSCTGFTREAKGKWGDWTLPEYEGIGCSKDQCCASNEGECCELNVGMIAGVAVAIFVVVAGCIGVCCFLGCKKRKQETGKPPSLPLVGDAREPPPPALAAMPPPTPPPALVPIPEHKKQRRFPDLSAPLPPTLAPIKAQAAGMMLNEETPPQPSAPVAEPVQSTSSVGWGARSLQRLASWRAPAPETSEMEPEPEVPAAEPEVPAAEPIPSSEGWGARGLQRLASWRAPAAAPPPITLGGKKVDVAQEELCSPRRVDMVHASVERWYNTTEKGAALRTRFGPFPATPEALNKWYARNKVMTAFLDDQGVPPEF</sequence>
<dbReference type="PANTHER" id="PTHR45784:SF3">
    <property type="entry name" value="C-TYPE LECTIN DOMAIN FAMILY 4 MEMBER K-LIKE-RELATED"/>
    <property type="match status" value="1"/>
</dbReference>
<name>A0A8J2WZ20_9STRA</name>
<reference evidence="5" key="1">
    <citation type="submission" date="2021-11" db="EMBL/GenBank/DDBJ databases">
        <authorList>
            <consortium name="Genoscope - CEA"/>
            <person name="William W."/>
        </authorList>
    </citation>
    <scope>NUCLEOTIDE SEQUENCE</scope>
</reference>
<feature type="chain" id="PRO_5035269531" description="C-type lectin domain-containing protein" evidence="3">
    <location>
        <begin position="21"/>
        <end position="803"/>
    </location>
</feature>
<dbReference type="OrthoDB" id="7357196at2759"/>
<comment type="caution">
    <text evidence="5">The sequence shown here is derived from an EMBL/GenBank/DDBJ whole genome shotgun (WGS) entry which is preliminary data.</text>
</comment>
<dbReference type="Pfam" id="PF00059">
    <property type="entry name" value="Lectin_C"/>
    <property type="match status" value="1"/>
</dbReference>
<dbReference type="InterPro" id="IPR001304">
    <property type="entry name" value="C-type_lectin-like"/>
</dbReference>
<dbReference type="SMART" id="SM00034">
    <property type="entry name" value="CLECT"/>
    <property type="match status" value="1"/>
</dbReference>
<dbReference type="SUPFAM" id="SSF56436">
    <property type="entry name" value="C-type lectin-like"/>
    <property type="match status" value="1"/>
</dbReference>
<evidence type="ECO:0000313" key="5">
    <source>
        <dbReference type="EMBL" id="CAH0374197.1"/>
    </source>
</evidence>
<dbReference type="InterPro" id="IPR005046">
    <property type="entry name" value="DUF285"/>
</dbReference>
<dbReference type="Proteomes" id="UP000789595">
    <property type="component" value="Unassembled WGS sequence"/>
</dbReference>
<feature type="domain" description="C-type lectin" evidence="4">
    <location>
        <begin position="104"/>
        <end position="202"/>
    </location>
</feature>
<dbReference type="PROSITE" id="PS50041">
    <property type="entry name" value="C_TYPE_LECTIN_2"/>
    <property type="match status" value="1"/>
</dbReference>
<dbReference type="PANTHER" id="PTHR45784">
    <property type="entry name" value="C-TYPE LECTIN DOMAIN FAMILY 20 MEMBER A-RELATED"/>
    <property type="match status" value="1"/>
</dbReference>
<gene>
    <name evidence="5" type="ORF">PECAL_4P14670</name>
</gene>
<keyword evidence="3" id="KW-0732">Signal</keyword>
<dbReference type="Gene3D" id="3.10.100.10">
    <property type="entry name" value="Mannose-Binding Protein A, subunit A"/>
    <property type="match status" value="1"/>
</dbReference>
<dbReference type="Pfam" id="PF03382">
    <property type="entry name" value="DUF285"/>
    <property type="match status" value="1"/>
</dbReference>
<dbReference type="InterPro" id="IPR016187">
    <property type="entry name" value="CTDL_fold"/>
</dbReference>
<dbReference type="InterPro" id="IPR016186">
    <property type="entry name" value="C-type_lectin-like/link_sf"/>
</dbReference>
<evidence type="ECO:0000256" key="1">
    <source>
        <dbReference type="SAM" id="MobiDB-lite"/>
    </source>
</evidence>
<keyword evidence="2" id="KW-1133">Transmembrane helix</keyword>
<evidence type="ECO:0000313" key="6">
    <source>
        <dbReference type="Proteomes" id="UP000789595"/>
    </source>
</evidence>
<dbReference type="NCBIfam" id="TIGR02167">
    <property type="entry name" value="Liste_lipo_26"/>
    <property type="match status" value="2"/>
</dbReference>
<evidence type="ECO:0000256" key="3">
    <source>
        <dbReference type="SAM" id="SignalP"/>
    </source>
</evidence>
<feature type="transmembrane region" description="Helical" evidence="2">
    <location>
        <begin position="535"/>
        <end position="561"/>
    </location>
</feature>
<feature type="compositionally biased region" description="Low complexity" evidence="1">
    <location>
        <begin position="686"/>
        <end position="698"/>
    </location>
</feature>
<feature type="signal peptide" evidence="3">
    <location>
        <begin position="1"/>
        <end position="20"/>
    </location>
</feature>
<evidence type="ECO:0000259" key="4">
    <source>
        <dbReference type="PROSITE" id="PS50041"/>
    </source>
</evidence>
<dbReference type="EMBL" id="CAKKNE010000004">
    <property type="protein sequence ID" value="CAH0374197.1"/>
    <property type="molecule type" value="Genomic_DNA"/>
</dbReference>
<proteinExistence type="predicted"/>
<keyword evidence="2" id="KW-0472">Membrane</keyword>
<feature type="region of interest" description="Disordered" evidence="1">
    <location>
        <begin position="565"/>
        <end position="595"/>
    </location>
</feature>
<dbReference type="CDD" id="cd00037">
    <property type="entry name" value="CLECT"/>
    <property type="match status" value="1"/>
</dbReference>
<accession>A0A8J2WZ20</accession>
<evidence type="ECO:0000256" key="2">
    <source>
        <dbReference type="SAM" id="Phobius"/>
    </source>
</evidence>
<feature type="region of interest" description="Disordered" evidence="1">
    <location>
        <begin position="672"/>
        <end position="703"/>
    </location>
</feature>
<feature type="compositionally biased region" description="Pro residues" evidence="1">
    <location>
        <begin position="583"/>
        <end position="595"/>
    </location>
</feature>
<keyword evidence="2" id="KW-0812">Transmembrane</keyword>
<dbReference type="AlphaFoldDB" id="A0A8J2WZ20"/>
<dbReference type="InterPro" id="IPR011889">
    <property type="entry name" value="Liste_lipo_26"/>
</dbReference>
<organism evidence="5 6">
    <name type="scientific">Pelagomonas calceolata</name>
    <dbReference type="NCBI Taxonomy" id="35677"/>
    <lineage>
        <taxon>Eukaryota</taxon>
        <taxon>Sar</taxon>
        <taxon>Stramenopiles</taxon>
        <taxon>Ochrophyta</taxon>
        <taxon>Pelagophyceae</taxon>
        <taxon>Pelagomonadales</taxon>
        <taxon>Pelagomonadaceae</taxon>
        <taxon>Pelagomonas</taxon>
    </lineage>
</organism>
<protein>
    <recommendedName>
        <fullName evidence="4">C-type lectin domain-containing protein</fullName>
    </recommendedName>
</protein>